<organism evidence="3 4">
    <name type="scientific">Myceligenerans indicum</name>
    <dbReference type="NCBI Taxonomy" id="2593663"/>
    <lineage>
        <taxon>Bacteria</taxon>
        <taxon>Bacillati</taxon>
        <taxon>Actinomycetota</taxon>
        <taxon>Actinomycetes</taxon>
        <taxon>Micrococcales</taxon>
        <taxon>Promicromonosporaceae</taxon>
        <taxon>Myceligenerans</taxon>
    </lineage>
</organism>
<dbReference type="RefSeq" id="WP_201845194.1">
    <property type="nucleotide sequence ID" value="NZ_JABBYC010000003.1"/>
</dbReference>
<dbReference type="Proteomes" id="UP000675409">
    <property type="component" value="Unassembled WGS sequence"/>
</dbReference>
<comment type="caution">
    <text evidence="3">The sequence shown here is derived from an EMBL/GenBank/DDBJ whole genome shotgun (WGS) entry which is preliminary data.</text>
</comment>
<evidence type="ECO:0000313" key="4">
    <source>
        <dbReference type="Proteomes" id="UP000675409"/>
    </source>
</evidence>
<protein>
    <submittedName>
        <fullName evidence="3">Uncharacterized protein</fullName>
    </submittedName>
</protein>
<sequence>MDPGRVESGLAESGRVGSERVGSGLVASRPADSGHAGTRRPRHRGAAVAGGVFARFGGWLGRWARRLVFGVWFWAGLVIGFATSLQLWESTLLLAVAGWIAGAWLWRGKGRLEVVAVSVGVLLGWVPMLIVFVGVLPHTMIGPPGVKYDL</sequence>
<evidence type="ECO:0000256" key="2">
    <source>
        <dbReference type="SAM" id="Phobius"/>
    </source>
</evidence>
<feature type="transmembrane region" description="Helical" evidence="2">
    <location>
        <begin position="67"/>
        <end position="85"/>
    </location>
</feature>
<proteinExistence type="predicted"/>
<accession>A0ABS1LGS9</accession>
<name>A0ABS1LGS9_9MICO</name>
<gene>
    <name evidence="3" type="ORF">HGK34_03485</name>
</gene>
<feature type="region of interest" description="Disordered" evidence="1">
    <location>
        <begin position="1"/>
        <end position="20"/>
    </location>
</feature>
<keyword evidence="2" id="KW-0812">Transmembrane</keyword>
<evidence type="ECO:0000313" key="3">
    <source>
        <dbReference type="EMBL" id="MBL0885353.1"/>
    </source>
</evidence>
<reference evidence="3 4" key="1">
    <citation type="journal article" date="2021" name="Arch. Microbiol.">
        <title>Myceligenerans indicum sp. nov., an actinobacterium isolated from mangrove sediment of Sundarbans, India.</title>
        <authorList>
            <person name="Asha K."/>
            <person name="Bhadury P."/>
        </authorList>
    </citation>
    <scope>NUCLEOTIDE SEQUENCE [LARGE SCALE GENOMIC DNA]</scope>
    <source>
        <strain evidence="3 4">I2</strain>
    </source>
</reference>
<evidence type="ECO:0000256" key="1">
    <source>
        <dbReference type="SAM" id="MobiDB-lite"/>
    </source>
</evidence>
<feature type="transmembrane region" description="Helical" evidence="2">
    <location>
        <begin position="114"/>
        <end position="136"/>
    </location>
</feature>
<dbReference type="EMBL" id="JABBYC010000003">
    <property type="protein sequence ID" value="MBL0885353.1"/>
    <property type="molecule type" value="Genomic_DNA"/>
</dbReference>
<keyword evidence="4" id="KW-1185">Reference proteome</keyword>
<keyword evidence="2" id="KW-0472">Membrane</keyword>
<keyword evidence="2" id="KW-1133">Transmembrane helix</keyword>
<feature type="transmembrane region" description="Helical" evidence="2">
    <location>
        <begin position="91"/>
        <end position="107"/>
    </location>
</feature>